<dbReference type="SUPFAM" id="SSF52518">
    <property type="entry name" value="Thiamin diphosphate-binding fold (THDP-binding)"/>
    <property type="match status" value="2"/>
</dbReference>
<dbReference type="InterPro" id="IPR012000">
    <property type="entry name" value="Thiamin_PyroP_enz_cen_dom"/>
</dbReference>
<dbReference type="RefSeq" id="WP_407288229.1">
    <property type="nucleotide sequence ID" value="NZ_CP147982.1"/>
</dbReference>
<accession>A0ABZ2QUK0</accession>
<dbReference type="CDD" id="cd00568">
    <property type="entry name" value="TPP_enzymes"/>
    <property type="match status" value="1"/>
</dbReference>
<feature type="domain" description="Thiamine pyrophosphate enzyme TPP-binding" evidence="5">
    <location>
        <begin position="397"/>
        <end position="540"/>
    </location>
</feature>
<dbReference type="PANTHER" id="PTHR18968">
    <property type="entry name" value="THIAMINE PYROPHOSPHATE ENZYMES"/>
    <property type="match status" value="1"/>
</dbReference>
<evidence type="ECO:0000313" key="8">
    <source>
        <dbReference type="Proteomes" id="UP001626628"/>
    </source>
</evidence>
<dbReference type="PANTHER" id="PTHR18968:SF13">
    <property type="entry name" value="ACETOLACTATE SYNTHASE CATALYTIC SUBUNIT, MITOCHONDRIAL"/>
    <property type="match status" value="1"/>
</dbReference>
<evidence type="ECO:0000259" key="5">
    <source>
        <dbReference type="Pfam" id="PF02775"/>
    </source>
</evidence>
<dbReference type="EMBL" id="CP147982">
    <property type="protein sequence ID" value="WXK80070.1"/>
    <property type="molecule type" value="Genomic_DNA"/>
</dbReference>
<feature type="domain" description="Thiamine pyrophosphate enzyme central" evidence="4">
    <location>
        <begin position="201"/>
        <end position="331"/>
    </location>
</feature>
<dbReference type="Proteomes" id="UP001626628">
    <property type="component" value="Chromosome"/>
</dbReference>
<keyword evidence="8" id="KW-1185">Reference proteome</keyword>
<evidence type="ECO:0000259" key="4">
    <source>
        <dbReference type="Pfam" id="PF00205"/>
    </source>
</evidence>
<dbReference type="InterPro" id="IPR045229">
    <property type="entry name" value="TPP_enz"/>
</dbReference>
<dbReference type="Pfam" id="PF02775">
    <property type="entry name" value="TPP_enzyme_C"/>
    <property type="match status" value="1"/>
</dbReference>
<evidence type="ECO:0000256" key="1">
    <source>
        <dbReference type="ARBA" id="ARBA00007812"/>
    </source>
</evidence>
<gene>
    <name evidence="7" type="ORF">WAB15_30985</name>
</gene>
<dbReference type="Gene3D" id="3.40.50.1220">
    <property type="entry name" value="TPP-binding domain"/>
    <property type="match status" value="1"/>
</dbReference>
<dbReference type="SUPFAM" id="SSF52467">
    <property type="entry name" value="DHS-like NAD/FAD-binding domain"/>
    <property type="match status" value="1"/>
</dbReference>
<dbReference type="InterPro" id="IPR029061">
    <property type="entry name" value="THDP-binding"/>
</dbReference>
<name>A0ABZ2QUK0_9ACTN</name>
<dbReference type="InterPro" id="IPR029035">
    <property type="entry name" value="DHS-like_NAD/FAD-binding_dom"/>
</dbReference>
<reference evidence="7 8" key="1">
    <citation type="submission" date="2024-03" db="EMBL/GenBank/DDBJ databases">
        <title>The complete genome of Streptomyces sirii sp.nov.</title>
        <authorList>
            <person name="Zakalyukina Y.V."/>
            <person name="Belik A.R."/>
            <person name="Biryukov M.V."/>
            <person name="Baturina O.A."/>
            <person name="Kabilov M.R."/>
        </authorList>
    </citation>
    <scope>NUCLEOTIDE SEQUENCE [LARGE SCALE GENOMIC DNA]</scope>
    <source>
        <strain evidence="7 8">BP-8</strain>
    </source>
</reference>
<dbReference type="Gene3D" id="3.40.50.970">
    <property type="match status" value="2"/>
</dbReference>
<sequence length="569" mass="61683">MPNVSREILDSLWDEGVSTFFMVPGKMINAFMSNYRAADQEGNPRISPVVAAVEGGAAMMADGYARASEKFGAVIALDGPGVANTVGGLVNAHADRSPVLLLSGHIPTGFDAHDALQDVTPTGLDMAAMLSPVTSSSLQARNASHPIRYWNITLKKLVECPTRPAYLSYPADVLFAESAESAVRTRKLSAPRLVCDQEDLDRTLATLNASASVAVLVGSHANKRDVRGLLTRLSESHDLLVGSTVDAKGAFTESHPNNVGVFGYSGNLRAIDLFTRQPPETVLLLGCRPSQWNTNAWDARLSGARNVIEVTSSIEDIGNFAPGSQTLLCDELTFLRNWESSLTEDAFAENTALRERVRSIPLHEAVTEGPDETALLHPARAVQCLNSWLKDRVCVVDSGNHRSFATHYWTTHIDAGFHSSTSMGVMGWAFGAAIGVSFARDEPCLVITGDGCALMHGMEIQTAVRYRRNIIFAIFDNSAYGATYMNNKKNLPELSVLPVHDWVKFAESMGANGFRATSLEELDTVVQKVKDTDGVHVIHVMVDRDASTPAQSYRENLKSFEQSRSGSNA</sequence>
<evidence type="ECO:0000259" key="6">
    <source>
        <dbReference type="Pfam" id="PF02776"/>
    </source>
</evidence>
<protein>
    <submittedName>
        <fullName evidence="7">Thiamine pyrophosphate-binding protein</fullName>
    </submittedName>
</protein>
<organism evidence="7 8">
    <name type="scientific">Streptomyces sirii</name>
    <dbReference type="NCBI Taxonomy" id="3127701"/>
    <lineage>
        <taxon>Bacteria</taxon>
        <taxon>Bacillati</taxon>
        <taxon>Actinomycetota</taxon>
        <taxon>Actinomycetes</taxon>
        <taxon>Kitasatosporales</taxon>
        <taxon>Streptomycetaceae</taxon>
        <taxon>Streptomyces</taxon>
    </lineage>
</organism>
<dbReference type="CDD" id="cd07035">
    <property type="entry name" value="TPP_PYR_POX_like"/>
    <property type="match status" value="1"/>
</dbReference>
<dbReference type="Pfam" id="PF02776">
    <property type="entry name" value="TPP_enzyme_N"/>
    <property type="match status" value="1"/>
</dbReference>
<dbReference type="Pfam" id="PF00205">
    <property type="entry name" value="TPP_enzyme_M"/>
    <property type="match status" value="1"/>
</dbReference>
<comment type="similarity">
    <text evidence="1 3">Belongs to the TPP enzyme family.</text>
</comment>
<proteinExistence type="inferred from homology"/>
<feature type="domain" description="Thiamine pyrophosphate enzyme N-terminal TPP-binding" evidence="6">
    <location>
        <begin position="3"/>
        <end position="118"/>
    </location>
</feature>
<evidence type="ECO:0000313" key="7">
    <source>
        <dbReference type="EMBL" id="WXK80070.1"/>
    </source>
</evidence>
<evidence type="ECO:0000256" key="3">
    <source>
        <dbReference type="RuleBase" id="RU362132"/>
    </source>
</evidence>
<dbReference type="InterPro" id="IPR012001">
    <property type="entry name" value="Thiamin_PyroP_enz_TPP-bd_dom"/>
</dbReference>
<keyword evidence="2 3" id="KW-0786">Thiamine pyrophosphate</keyword>
<evidence type="ECO:0000256" key="2">
    <source>
        <dbReference type="ARBA" id="ARBA00023052"/>
    </source>
</evidence>
<dbReference type="InterPro" id="IPR011766">
    <property type="entry name" value="TPP_enzyme_TPP-bd"/>
</dbReference>